<gene>
    <name evidence="4" type="ORF">JR050_17930</name>
</gene>
<evidence type="ECO:0000256" key="2">
    <source>
        <dbReference type="ARBA" id="ARBA00023315"/>
    </source>
</evidence>
<reference evidence="4 5" key="1">
    <citation type="submission" date="2021-02" db="EMBL/GenBank/DDBJ databases">
        <title>Bacillus sp. RD4P76, an endophyte from a halophyte.</title>
        <authorList>
            <person name="Sun J.-Q."/>
        </authorList>
    </citation>
    <scope>NUCLEOTIDE SEQUENCE [LARGE SCALE GENOMIC DNA]</scope>
    <source>
        <strain evidence="4 5">RD4P76</strain>
    </source>
</reference>
<dbReference type="InterPro" id="IPR050680">
    <property type="entry name" value="YpeA/RimI_acetyltransf"/>
</dbReference>
<protein>
    <submittedName>
        <fullName evidence="4">GNAT family N-acetyltransferase</fullName>
    </submittedName>
</protein>
<dbReference type="Proteomes" id="UP001518925">
    <property type="component" value="Unassembled WGS sequence"/>
</dbReference>
<dbReference type="PANTHER" id="PTHR43420">
    <property type="entry name" value="ACETYLTRANSFERASE"/>
    <property type="match status" value="1"/>
</dbReference>
<dbReference type="Gene3D" id="3.40.630.30">
    <property type="match status" value="1"/>
</dbReference>
<evidence type="ECO:0000313" key="4">
    <source>
        <dbReference type="EMBL" id="MBM6619544.1"/>
    </source>
</evidence>
<proteinExistence type="predicted"/>
<name>A0ABS2DM46_9BACI</name>
<dbReference type="PANTHER" id="PTHR43420:SF47">
    <property type="entry name" value="N-ACETYLTRANSFERASE DOMAIN-CONTAINING PROTEIN"/>
    <property type="match status" value="1"/>
</dbReference>
<evidence type="ECO:0000259" key="3">
    <source>
        <dbReference type="PROSITE" id="PS51186"/>
    </source>
</evidence>
<dbReference type="CDD" id="cd04301">
    <property type="entry name" value="NAT_SF"/>
    <property type="match status" value="1"/>
</dbReference>
<dbReference type="RefSeq" id="WP_204205019.1">
    <property type="nucleotide sequence ID" value="NZ_JAFELM010000043.1"/>
</dbReference>
<organism evidence="4 5">
    <name type="scientific">Bacillus suaedaesalsae</name>
    <dbReference type="NCBI Taxonomy" id="2810349"/>
    <lineage>
        <taxon>Bacteria</taxon>
        <taxon>Bacillati</taxon>
        <taxon>Bacillota</taxon>
        <taxon>Bacilli</taxon>
        <taxon>Bacillales</taxon>
        <taxon>Bacillaceae</taxon>
        <taxon>Bacillus</taxon>
    </lineage>
</organism>
<dbReference type="SUPFAM" id="SSF55729">
    <property type="entry name" value="Acyl-CoA N-acyltransferases (Nat)"/>
    <property type="match status" value="1"/>
</dbReference>
<dbReference type="InterPro" id="IPR016181">
    <property type="entry name" value="Acyl_CoA_acyltransferase"/>
</dbReference>
<dbReference type="PROSITE" id="PS51186">
    <property type="entry name" value="GNAT"/>
    <property type="match status" value="1"/>
</dbReference>
<dbReference type="Pfam" id="PF00583">
    <property type="entry name" value="Acetyltransf_1"/>
    <property type="match status" value="1"/>
</dbReference>
<feature type="domain" description="N-acetyltransferase" evidence="3">
    <location>
        <begin position="2"/>
        <end position="157"/>
    </location>
</feature>
<sequence length="288" mass="32745">MVTIKRLSQCTLEDTVKAWNDGFEGYSAPVQMDMDSFLTRLVSEGLSPSLSVVAYSSDIPIGIVLSGTRMINGKKVAWNGGTAVAKEYRHQGVGKMLMEELFALYKKEGVEIATLEAIYDNEKAISLYKSLGYDNIDELHYLEHKGKMHVEIERNYEIKSFPASQLEKISFYKGMNPWQTHWRSAKDAEGIVALNANKEIVGYANYRHSYDASGKHVATVLFQCEALSMNHDYEGIIKSLFHHMFDSTNEIRIVIPNLPVTESKETYDFLMKVGFTSIAKQVYMRKYF</sequence>
<accession>A0ABS2DM46</accession>
<dbReference type="InterPro" id="IPR000182">
    <property type="entry name" value="GNAT_dom"/>
</dbReference>
<comment type="caution">
    <text evidence="4">The sequence shown here is derived from an EMBL/GenBank/DDBJ whole genome shotgun (WGS) entry which is preliminary data.</text>
</comment>
<evidence type="ECO:0000256" key="1">
    <source>
        <dbReference type="ARBA" id="ARBA00022679"/>
    </source>
</evidence>
<keyword evidence="5" id="KW-1185">Reference proteome</keyword>
<keyword evidence="2" id="KW-0012">Acyltransferase</keyword>
<evidence type="ECO:0000313" key="5">
    <source>
        <dbReference type="Proteomes" id="UP001518925"/>
    </source>
</evidence>
<keyword evidence="1" id="KW-0808">Transferase</keyword>
<dbReference type="EMBL" id="JAFELM010000043">
    <property type="protein sequence ID" value="MBM6619544.1"/>
    <property type="molecule type" value="Genomic_DNA"/>
</dbReference>